<dbReference type="CDD" id="cd00067">
    <property type="entry name" value="GAL4"/>
    <property type="match status" value="1"/>
</dbReference>
<dbReference type="SMART" id="SM00066">
    <property type="entry name" value="GAL4"/>
    <property type="match status" value="1"/>
</dbReference>
<keyword evidence="2" id="KW-0479">Metal-binding</keyword>
<dbReference type="EMBL" id="MDYM01000010">
    <property type="protein sequence ID" value="OQD62963.1"/>
    <property type="molecule type" value="Genomic_DNA"/>
</dbReference>
<organism evidence="9 10">
    <name type="scientific">Penicillium polonicum</name>
    <dbReference type="NCBI Taxonomy" id="60169"/>
    <lineage>
        <taxon>Eukaryota</taxon>
        <taxon>Fungi</taxon>
        <taxon>Dikarya</taxon>
        <taxon>Ascomycota</taxon>
        <taxon>Pezizomycotina</taxon>
        <taxon>Eurotiomycetes</taxon>
        <taxon>Eurotiomycetidae</taxon>
        <taxon>Eurotiales</taxon>
        <taxon>Aspergillaceae</taxon>
        <taxon>Penicillium</taxon>
    </lineage>
</organism>
<dbReference type="GO" id="GO:0000981">
    <property type="term" value="F:DNA-binding transcription factor activity, RNA polymerase II-specific"/>
    <property type="evidence" value="ECO:0007669"/>
    <property type="project" value="InterPro"/>
</dbReference>
<dbReference type="SUPFAM" id="SSF57701">
    <property type="entry name" value="Zn2/Cys6 DNA-binding domain"/>
    <property type="match status" value="1"/>
</dbReference>
<protein>
    <recommendedName>
        <fullName evidence="8">Zn(2)-C6 fungal-type domain-containing protein</fullName>
    </recommendedName>
</protein>
<gene>
    <name evidence="9" type="ORF">PENPOL_c010G10626</name>
</gene>
<feature type="compositionally biased region" description="Basic and acidic residues" evidence="7">
    <location>
        <begin position="66"/>
        <end position="98"/>
    </location>
</feature>
<dbReference type="Gene3D" id="4.10.240.10">
    <property type="entry name" value="Zn(2)-C6 fungal-type DNA-binding domain"/>
    <property type="match status" value="1"/>
</dbReference>
<dbReference type="Pfam" id="PF04082">
    <property type="entry name" value="Fungal_trans"/>
    <property type="match status" value="1"/>
</dbReference>
<evidence type="ECO:0000313" key="10">
    <source>
        <dbReference type="Proteomes" id="UP000191408"/>
    </source>
</evidence>
<dbReference type="GO" id="GO:0005634">
    <property type="term" value="C:nucleus"/>
    <property type="evidence" value="ECO:0007669"/>
    <property type="project" value="UniProtKB-SubCell"/>
</dbReference>
<keyword evidence="6" id="KW-0539">Nucleus</keyword>
<dbReference type="AlphaFoldDB" id="A0A1V6NE81"/>
<comment type="caution">
    <text evidence="9">The sequence shown here is derived from an EMBL/GenBank/DDBJ whole genome shotgun (WGS) entry which is preliminary data.</text>
</comment>
<evidence type="ECO:0000256" key="5">
    <source>
        <dbReference type="ARBA" id="ARBA00023163"/>
    </source>
</evidence>
<dbReference type="InterPro" id="IPR051711">
    <property type="entry name" value="Stress_Response_Reg"/>
</dbReference>
<accession>A0A1V6NE81</accession>
<dbReference type="PROSITE" id="PS00463">
    <property type="entry name" value="ZN2_CY6_FUNGAL_1"/>
    <property type="match status" value="1"/>
</dbReference>
<evidence type="ECO:0000256" key="2">
    <source>
        <dbReference type="ARBA" id="ARBA00022723"/>
    </source>
</evidence>
<name>A0A1V6NE81_PENPO</name>
<keyword evidence="5" id="KW-0804">Transcription</keyword>
<evidence type="ECO:0000256" key="4">
    <source>
        <dbReference type="ARBA" id="ARBA00023125"/>
    </source>
</evidence>
<dbReference type="GO" id="GO:0045944">
    <property type="term" value="P:positive regulation of transcription by RNA polymerase II"/>
    <property type="evidence" value="ECO:0007669"/>
    <property type="project" value="TreeGrafter"/>
</dbReference>
<dbReference type="Pfam" id="PF00172">
    <property type="entry name" value="Zn_clus"/>
    <property type="match status" value="1"/>
</dbReference>
<dbReference type="GO" id="GO:0008270">
    <property type="term" value="F:zinc ion binding"/>
    <property type="evidence" value="ECO:0007669"/>
    <property type="project" value="InterPro"/>
</dbReference>
<evidence type="ECO:0000256" key="1">
    <source>
        <dbReference type="ARBA" id="ARBA00004123"/>
    </source>
</evidence>
<dbReference type="Proteomes" id="UP000191408">
    <property type="component" value="Unassembled WGS sequence"/>
</dbReference>
<evidence type="ECO:0000256" key="6">
    <source>
        <dbReference type="ARBA" id="ARBA00023242"/>
    </source>
</evidence>
<feature type="domain" description="Zn(2)-C6 fungal-type" evidence="8">
    <location>
        <begin position="14"/>
        <end position="43"/>
    </location>
</feature>
<feature type="region of interest" description="Disordered" evidence="7">
    <location>
        <begin position="66"/>
        <end position="108"/>
    </location>
</feature>
<dbReference type="PANTHER" id="PTHR47540">
    <property type="entry name" value="THIAMINE REPRESSIBLE GENES REGULATORY PROTEIN THI5"/>
    <property type="match status" value="1"/>
</dbReference>
<keyword evidence="10" id="KW-1185">Reference proteome</keyword>
<dbReference type="CDD" id="cd12148">
    <property type="entry name" value="fungal_TF_MHR"/>
    <property type="match status" value="1"/>
</dbReference>
<comment type="subcellular location">
    <subcellularLocation>
        <location evidence="1">Nucleus</location>
    </subcellularLocation>
</comment>
<dbReference type="InterPro" id="IPR036864">
    <property type="entry name" value="Zn2-C6_fun-type_DNA-bd_sf"/>
</dbReference>
<evidence type="ECO:0000256" key="7">
    <source>
        <dbReference type="SAM" id="MobiDB-lite"/>
    </source>
</evidence>
<evidence type="ECO:0000256" key="3">
    <source>
        <dbReference type="ARBA" id="ARBA00023015"/>
    </source>
</evidence>
<keyword evidence="4" id="KW-0238">DNA-binding</keyword>
<dbReference type="InterPro" id="IPR001138">
    <property type="entry name" value="Zn2Cys6_DnaBD"/>
</dbReference>
<dbReference type="GO" id="GO:0006351">
    <property type="term" value="P:DNA-templated transcription"/>
    <property type="evidence" value="ECO:0007669"/>
    <property type="project" value="InterPro"/>
</dbReference>
<keyword evidence="3" id="KW-0805">Transcription regulation</keyword>
<sequence>MSEGHNPSRKLTNACQHCRARKVKCSGTPPCNSCRRRQEECIFAEDRRISVSRREFVALKRKISQIDRDGERPTQRRKDSTPESGDEHLTPKPNEARSKPTHQLENNLLVSPPSFVKREGQRQHVWFYQGPTSSWSFTHRILKSLAKALCADTTLDLPIITDRNAYQVQWTKAQSNGIADITELPSQDHAIYLVNTVNFHIGHFLHLYDNEEFMQNLHEFYGDVQQKVQNSKLWYIQFLVIMAFGETLLLPASKTSQSSAYSQYFTRAMSLLPDITEMWNDPILSVEILALVALYLYSLDMRDSSCCYIGQAMRMALIEGFHRALPVELEPKLANRCTNIWWSVYIMDIKFSASVGVPSSVRDEDVTAHLWDPMVSAKRAAGISLHVKISQVMSRVLNNVYSVDNKIHSIYLHKAQSALSRMADLSREWEEVFEKRFQSPADAVSGITTRLNLSYHLCVIIIVRPLILSLVVERVESRAGGLSPRQLSPSVRTLIETCVDSAKKSVKILAVLHDKNLLQSFLPFDLENIFASLFTLKVVSAILPQEFHEEPYRIGKAVLDDLCSRGNRIALFRQRELESLEHLINLIPDTLASSNHEPCDHAQDTALALEATRDDGEFEGLLGHGIDPSGNIIVSKTPDLMMNAPDPDEHGGLDWFHEPDGVGLMSEQILSVINQLDVDDLPIPGSPFVDTENWFWNAT</sequence>
<dbReference type="STRING" id="60169.A0A1V6NE81"/>
<dbReference type="InterPro" id="IPR007219">
    <property type="entry name" value="XnlR_reg_dom"/>
</dbReference>
<proteinExistence type="predicted"/>
<dbReference type="PROSITE" id="PS50048">
    <property type="entry name" value="ZN2_CY6_FUNGAL_2"/>
    <property type="match status" value="1"/>
</dbReference>
<reference evidence="10" key="1">
    <citation type="journal article" date="2017" name="Nat. Microbiol.">
        <title>Global analysis of biosynthetic gene clusters reveals vast potential of secondary metabolite production in Penicillium species.</title>
        <authorList>
            <person name="Nielsen J.C."/>
            <person name="Grijseels S."/>
            <person name="Prigent S."/>
            <person name="Ji B."/>
            <person name="Dainat J."/>
            <person name="Nielsen K.F."/>
            <person name="Frisvad J.C."/>
            <person name="Workman M."/>
            <person name="Nielsen J."/>
        </authorList>
    </citation>
    <scope>NUCLEOTIDE SEQUENCE [LARGE SCALE GENOMIC DNA]</scope>
    <source>
        <strain evidence="10">IBT 4502</strain>
    </source>
</reference>
<dbReference type="OrthoDB" id="3548654at2759"/>
<evidence type="ECO:0000259" key="8">
    <source>
        <dbReference type="PROSITE" id="PS50048"/>
    </source>
</evidence>
<dbReference type="GO" id="GO:0043565">
    <property type="term" value="F:sequence-specific DNA binding"/>
    <property type="evidence" value="ECO:0007669"/>
    <property type="project" value="TreeGrafter"/>
</dbReference>
<dbReference type="SMART" id="SM00906">
    <property type="entry name" value="Fungal_trans"/>
    <property type="match status" value="1"/>
</dbReference>
<evidence type="ECO:0000313" key="9">
    <source>
        <dbReference type="EMBL" id="OQD62963.1"/>
    </source>
</evidence>
<dbReference type="PANTHER" id="PTHR47540:SF6">
    <property type="entry name" value="ZN(II)2CYS6 TRANSCRIPTION FACTOR (EUROFUNG)"/>
    <property type="match status" value="1"/>
</dbReference>